<accession>A5ZUM9</accession>
<dbReference type="SUPFAM" id="SSF52113">
    <property type="entry name" value="BRCT domain"/>
    <property type="match status" value="1"/>
</dbReference>
<dbReference type="AlphaFoldDB" id="A5ZUM9"/>
<evidence type="ECO:0008006" key="4">
    <source>
        <dbReference type="Google" id="ProtNLM"/>
    </source>
</evidence>
<dbReference type="Gene3D" id="3.40.50.10190">
    <property type="entry name" value="BRCT domain"/>
    <property type="match status" value="1"/>
</dbReference>
<protein>
    <recommendedName>
        <fullName evidence="4">BRCT domain-containing protein</fullName>
    </recommendedName>
</protein>
<dbReference type="InterPro" id="IPR036420">
    <property type="entry name" value="BRCT_dom_sf"/>
</dbReference>
<name>A5ZUM9_9FIRM</name>
<evidence type="ECO:0000313" key="2">
    <source>
        <dbReference type="EMBL" id="EDM86564.1"/>
    </source>
</evidence>
<dbReference type="EMBL" id="AAVO02000013">
    <property type="protein sequence ID" value="EDM86564.1"/>
    <property type="molecule type" value="Genomic_DNA"/>
</dbReference>
<proteinExistence type="predicted"/>
<organism evidence="2 3">
    <name type="scientific">Blautia obeum ATCC 29174</name>
    <dbReference type="NCBI Taxonomy" id="411459"/>
    <lineage>
        <taxon>Bacteria</taxon>
        <taxon>Bacillati</taxon>
        <taxon>Bacillota</taxon>
        <taxon>Clostridia</taxon>
        <taxon>Lachnospirales</taxon>
        <taxon>Lachnospiraceae</taxon>
        <taxon>Blautia</taxon>
    </lineage>
</organism>
<dbReference type="Proteomes" id="UP000006002">
    <property type="component" value="Unassembled WGS sequence"/>
</dbReference>
<comment type="caution">
    <text evidence="2">The sequence shown here is derived from an EMBL/GenBank/DDBJ whole genome shotgun (WGS) entry which is preliminary data.</text>
</comment>
<evidence type="ECO:0000313" key="3">
    <source>
        <dbReference type="Proteomes" id="UP000006002"/>
    </source>
</evidence>
<sequence length="42" mass="4739">MTGKTNYLINNDVTSNSSKNKKARELGIPILSEEDFLKLAER</sequence>
<gene>
    <name evidence="2" type="ORF">RUMOBE_02714</name>
</gene>
<dbReference type="HOGENOM" id="CLU_3247977_0_0_9"/>
<feature type="region of interest" description="Disordered" evidence="1">
    <location>
        <begin position="1"/>
        <end position="22"/>
    </location>
</feature>
<evidence type="ECO:0000256" key="1">
    <source>
        <dbReference type="SAM" id="MobiDB-lite"/>
    </source>
</evidence>
<reference evidence="2 3" key="1">
    <citation type="submission" date="2007-03" db="EMBL/GenBank/DDBJ databases">
        <authorList>
            <person name="Fulton L."/>
            <person name="Clifton S."/>
            <person name="Fulton B."/>
            <person name="Xu J."/>
            <person name="Minx P."/>
            <person name="Pepin K.H."/>
            <person name="Johnson M."/>
            <person name="Thiruvilangam P."/>
            <person name="Bhonagiri V."/>
            <person name="Nash W.E."/>
            <person name="Mardis E.R."/>
            <person name="Wilson R.K."/>
        </authorList>
    </citation>
    <scope>NUCLEOTIDE SEQUENCE [LARGE SCALE GENOMIC DNA]</scope>
    <source>
        <strain evidence="2 3">ATCC 29174</strain>
    </source>
</reference>
<feature type="compositionally biased region" description="Polar residues" evidence="1">
    <location>
        <begin position="1"/>
        <end position="18"/>
    </location>
</feature>
<reference evidence="2 3" key="2">
    <citation type="submission" date="2007-04" db="EMBL/GenBank/DDBJ databases">
        <title>Draft genome sequence of Ruminococcus obeum (ATCC 29174).</title>
        <authorList>
            <person name="Sudarsanam P."/>
            <person name="Ley R."/>
            <person name="Guruge J."/>
            <person name="Turnbaugh P.J."/>
            <person name="Mahowald M."/>
            <person name="Liep D."/>
            <person name="Gordon J."/>
        </authorList>
    </citation>
    <scope>NUCLEOTIDE SEQUENCE [LARGE SCALE GENOMIC DNA]</scope>
    <source>
        <strain evidence="2 3">ATCC 29174</strain>
    </source>
</reference>